<gene>
    <name evidence="2" type="ORF">FWK35_00027438</name>
</gene>
<keyword evidence="3" id="KW-1185">Reference proteome</keyword>
<evidence type="ECO:0000313" key="2">
    <source>
        <dbReference type="EMBL" id="KAF0768846.1"/>
    </source>
</evidence>
<evidence type="ECO:0000256" key="1">
    <source>
        <dbReference type="SAM" id="Phobius"/>
    </source>
</evidence>
<keyword evidence="1" id="KW-1133">Transmembrane helix</keyword>
<protein>
    <submittedName>
        <fullName evidence="2">Uncharacterized protein</fullName>
    </submittedName>
</protein>
<proteinExistence type="predicted"/>
<keyword evidence="1" id="KW-0812">Transmembrane</keyword>
<reference evidence="2 3" key="1">
    <citation type="submission" date="2019-08" db="EMBL/GenBank/DDBJ databases">
        <title>Whole genome of Aphis craccivora.</title>
        <authorList>
            <person name="Voronova N.V."/>
            <person name="Shulinski R.S."/>
            <person name="Bandarenka Y.V."/>
            <person name="Zhorov D.G."/>
            <person name="Warner D."/>
        </authorList>
    </citation>
    <scope>NUCLEOTIDE SEQUENCE [LARGE SCALE GENOMIC DNA]</scope>
    <source>
        <strain evidence="2">180601</strain>
        <tissue evidence="2">Whole Body</tissue>
    </source>
</reference>
<comment type="caution">
    <text evidence="2">The sequence shown here is derived from an EMBL/GenBank/DDBJ whole genome shotgun (WGS) entry which is preliminary data.</text>
</comment>
<accession>A0A6G0ZDS7</accession>
<dbReference type="AlphaFoldDB" id="A0A6G0ZDS7"/>
<feature type="transmembrane region" description="Helical" evidence="1">
    <location>
        <begin position="20"/>
        <end position="37"/>
    </location>
</feature>
<name>A0A6G0ZDS7_APHCR</name>
<sequence length="106" mass="12837">MIPNVVKMLRITFYIEPIEPIIKEYLLIVVMVVYSYVRKLMRFHHNPDTITTDNNVLVEMIFIREMAYVTLGYRRTYYTVWDRCGRDDKTGFYLYTIYVMSTTLRT</sequence>
<evidence type="ECO:0000313" key="3">
    <source>
        <dbReference type="Proteomes" id="UP000478052"/>
    </source>
</evidence>
<dbReference type="Proteomes" id="UP000478052">
    <property type="component" value="Unassembled WGS sequence"/>
</dbReference>
<organism evidence="2 3">
    <name type="scientific">Aphis craccivora</name>
    <name type="common">Cowpea aphid</name>
    <dbReference type="NCBI Taxonomy" id="307492"/>
    <lineage>
        <taxon>Eukaryota</taxon>
        <taxon>Metazoa</taxon>
        <taxon>Ecdysozoa</taxon>
        <taxon>Arthropoda</taxon>
        <taxon>Hexapoda</taxon>
        <taxon>Insecta</taxon>
        <taxon>Pterygota</taxon>
        <taxon>Neoptera</taxon>
        <taxon>Paraneoptera</taxon>
        <taxon>Hemiptera</taxon>
        <taxon>Sternorrhyncha</taxon>
        <taxon>Aphidomorpha</taxon>
        <taxon>Aphidoidea</taxon>
        <taxon>Aphididae</taxon>
        <taxon>Aphidini</taxon>
        <taxon>Aphis</taxon>
        <taxon>Aphis</taxon>
    </lineage>
</organism>
<keyword evidence="1" id="KW-0472">Membrane</keyword>
<dbReference type="EMBL" id="VUJU01000690">
    <property type="protein sequence ID" value="KAF0768846.1"/>
    <property type="molecule type" value="Genomic_DNA"/>
</dbReference>